<dbReference type="RefSeq" id="WP_188944408.1">
    <property type="nucleotide sequence ID" value="NZ_BMPN01000015.1"/>
</dbReference>
<name>A0ABQ2DXB9_9BACI</name>
<dbReference type="InterPro" id="IPR002109">
    <property type="entry name" value="Glutaredoxin"/>
</dbReference>
<sequence length="82" mass="9821">MSYKLIVYSSNSCRHCVKLKKWLDANHYSYINKDVASEKIMKELEEYNVNSIPFTIFHDETTNKEEWVFGYNPKRIVDLINK</sequence>
<keyword evidence="3" id="KW-1185">Reference proteome</keyword>
<dbReference type="Proteomes" id="UP000634435">
    <property type="component" value="Unassembled WGS sequence"/>
</dbReference>
<dbReference type="PROSITE" id="PS51354">
    <property type="entry name" value="GLUTAREDOXIN_2"/>
    <property type="match status" value="1"/>
</dbReference>
<evidence type="ECO:0000313" key="3">
    <source>
        <dbReference type="Proteomes" id="UP000634435"/>
    </source>
</evidence>
<dbReference type="Pfam" id="PF00462">
    <property type="entry name" value="Glutaredoxin"/>
    <property type="match status" value="1"/>
</dbReference>
<dbReference type="SUPFAM" id="SSF52833">
    <property type="entry name" value="Thioredoxin-like"/>
    <property type="match status" value="1"/>
</dbReference>
<comment type="caution">
    <text evidence="2">The sequence shown here is derived from an EMBL/GenBank/DDBJ whole genome shotgun (WGS) entry which is preliminary data.</text>
</comment>
<evidence type="ECO:0000313" key="2">
    <source>
        <dbReference type="EMBL" id="GGJ77109.1"/>
    </source>
</evidence>
<reference evidence="3" key="1">
    <citation type="journal article" date="2019" name="Int. J. Syst. Evol. Microbiol.">
        <title>The Global Catalogue of Microorganisms (GCM) 10K type strain sequencing project: providing services to taxonomists for standard genome sequencing and annotation.</title>
        <authorList>
            <consortium name="The Broad Institute Genomics Platform"/>
            <consortium name="The Broad Institute Genome Sequencing Center for Infectious Disease"/>
            <person name="Wu L."/>
            <person name="Ma J."/>
        </authorList>
    </citation>
    <scope>NUCLEOTIDE SEQUENCE [LARGE SCALE GENOMIC DNA]</scope>
    <source>
        <strain evidence="3">JCM 30071</strain>
    </source>
</reference>
<evidence type="ECO:0000259" key="1">
    <source>
        <dbReference type="Pfam" id="PF00462"/>
    </source>
</evidence>
<protein>
    <recommendedName>
        <fullName evidence="1">Glutaredoxin domain-containing protein</fullName>
    </recommendedName>
</protein>
<accession>A0ABQ2DXB9</accession>
<gene>
    <name evidence="2" type="ORF">GCM10007111_43450</name>
</gene>
<dbReference type="EMBL" id="BMPN01000015">
    <property type="protein sequence ID" value="GGJ77109.1"/>
    <property type="molecule type" value="Genomic_DNA"/>
</dbReference>
<dbReference type="Gene3D" id="3.40.30.10">
    <property type="entry name" value="Glutaredoxin"/>
    <property type="match status" value="1"/>
</dbReference>
<proteinExistence type="predicted"/>
<organism evidence="2 3">
    <name type="scientific">Virgibacillus kapii</name>
    <dbReference type="NCBI Taxonomy" id="1638645"/>
    <lineage>
        <taxon>Bacteria</taxon>
        <taxon>Bacillati</taxon>
        <taxon>Bacillota</taxon>
        <taxon>Bacilli</taxon>
        <taxon>Bacillales</taxon>
        <taxon>Bacillaceae</taxon>
        <taxon>Virgibacillus</taxon>
    </lineage>
</organism>
<dbReference type="InterPro" id="IPR036249">
    <property type="entry name" value="Thioredoxin-like_sf"/>
</dbReference>
<feature type="domain" description="Glutaredoxin" evidence="1">
    <location>
        <begin position="6"/>
        <end position="53"/>
    </location>
</feature>